<evidence type="ECO:0000256" key="1">
    <source>
        <dbReference type="ARBA" id="ARBA00007261"/>
    </source>
</evidence>
<dbReference type="PANTHER" id="PTHR11851:SF49">
    <property type="entry name" value="MITOCHONDRIAL-PROCESSING PEPTIDASE SUBUNIT ALPHA"/>
    <property type="match status" value="1"/>
</dbReference>
<sequence length="417" mass="46155">MAYKTTLANGIRVVGEEIPTMRSVSIGLWIGTGSRYENPKNNGISHFLEHLLFKGTERYSARELAEVFDGIGGQVNAFTSKEYTCFYAKVLDEHFETAVDTLADMLLHSQFAPEEMEKEKKVVIEEIRMYEDTPDELVMDVLASGVYGSHPLGYTILGREENLLSFSRADIQRYVQAHYTPDNIVIAVAGNVPEQRAVATVERHFGQAFPAAPRGEQLGLAVPGFAREVHVRRKDTEQVHVCLAVSGLPVGDPRLYALVLLNNALGNSPSSRLFQEIREERGLAYSVFSFHSAYRDCGMFGVYAGTSPETVAEVLTLVRGICAQLAEEGLTEEELRKGKEQVKGSMMLSLESTSSRMSRLGKNELLLGREVTLDETLDGITAVTVDDVRQVARDILQQKFAIAAVGPVDGEELERFQ</sequence>
<dbReference type="Gene3D" id="3.30.830.10">
    <property type="entry name" value="Metalloenzyme, LuxS/M16 peptidase-like"/>
    <property type="match status" value="2"/>
</dbReference>
<dbReference type="PANTHER" id="PTHR11851">
    <property type="entry name" value="METALLOPROTEASE"/>
    <property type="match status" value="1"/>
</dbReference>
<gene>
    <name evidence="5" type="ORF">SAMN05421543_10784</name>
</gene>
<dbReference type="Pfam" id="PF00675">
    <property type="entry name" value="Peptidase_M16"/>
    <property type="match status" value="1"/>
</dbReference>
<evidence type="ECO:0000256" key="2">
    <source>
        <dbReference type="RuleBase" id="RU004447"/>
    </source>
</evidence>
<dbReference type="FunFam" id="3.30.830.10:FF:000008">
    <property type="entry name" value="Mitochondrial-processing peptidase subunit beta"/>
    <property type="match status" value="1"/>
</dbReference>
<dbReference type="InterPro" id="IPR011249">
    <property type="entry name" value="Metalloenz_LuxS/M16"/>
</dbReference>
<proteinExistence type="inferred from homology"/>
<feature type="domain" description="Peptidase M16 C-terminal" evidence="4">
    <location>
        <begin position="165"/>
        <end position="341"/>
    </location>
</feature>
<dbReference type="eggNOG" id="COG0612">
    <property type="taxonomic scope" value="Bacteria"/>
</dbReference>
<evidence type="ECO:0000259" key="3">
    <source>
        <dbReference type="Pfam" id="PF00675"/>
    </source>
</evidence>
<evidence type="ECO:0000313" key="6">
    <source>
        <dbReference type="Proteomes" id="UP000183508"/>
    </source>
</evidence>
<comment type="similarity">
    <text evidence="1 2">Belongs to the peptidase M16 family.</text>
</comment>
<dbReference type="Pfam" id="PF05193">
    <property type="entry name" value="Peptidase_M16_C"/>
    <property type="match status" value="1"/>
</dbReference>
<dbReference type="InterPro" id="IPR050361">
    <property type="entry name" value="MPP/UQCRC_Complex"/>
</dbReference>
<protein>
    <submittedName>
        <fullName evidence="5">Predicted Zn-dependent peptidase</fullName>
    </submittedName>
</protein>
<dbReference type="EMBL" id="FPBV01000007">
    <property type="protein sequence ID" value="SFU75825.1"/>
    <property type="molecule type" value="Genomic_DNA"/>
</dbReference>
<dbReference type="GO" id="GO:0046872">
    <property type="term" value="F:metal ion binding"/>
    <property type="evidence" value="ECO:0007669"/>
    <property type="project" value="InterPro"/>
</dbReference>
<dbReference type="SUPFAM" id="SSF63411">
    <property type="entry name" value="LuxS/MPP-like metallohydrolase"/>
    <property type="match status" value="2"/>
</dbReference>
<dbReference type="AlphaFoldDB" id="A0A1I7ISA3"/>
<reference evidence="6" key="1">
    <citation type="submission" date="2016-10" db="EMBL/GenBank/DDBJ databases">
        <authorList>
            <person name="Varghese N."/>
        </authorList>
    </citation>
    <scope>NUCLEOTIDE SEQUENCE [LARGE SCALE GENOMIC DNA]</scope>
    <source>
        <strain evidence="6">DSM 17980</strain>
    </source>
</reference>
<dbReference type="GO" id="GO:0006508">
    <property type="term" value="P:proteolysis"/>
    <property type="evidence" value="ECO:0007669"/>
    <property type="project" value="InterPro"/>
</dbReference>
<organism evidence="5 6">
    <name type="scientific">Alicyclobacillus macrosporangiidus</name>
    <dbReference type="NCBI Taxonomy" id="392015"/>
    <lineage>
        <taxon>Bacteria</taxon>
        <taxon>Bacillati</taxon>
        <taxon>Bacillota</taxon>
        <taxon>Bacilli</taxon>
        <taxon>Bacillales</taxon>
        <taxon>Alicyclobacillaceae</taxon>
        <taxon>Alicyclobacillus</taxon>
    </lineage>
</organism>
<name>A0A1I7ISA3_9BACL</name>
<evidence type="ECO:0000259" key="4">
    <source>
        <dbReference type="Pfam" id="PF05193"/>
    </source>
</evidence>
<dbReference type="PROSITE" id="PS00143">
    <property type="entry name" value="INSULINASE"/>
    <property type="match status" value="1"/>
</dbReference>
<dbReference type="InterPro" id="IPR011765">
    <property type="entry name" value="Pept_M16_N"/>
</dbReference>
<dbReference type="STRING" id="392015.SAMN05421543_10784"/>
<keyword evidence="6" id="KW-1185">Reference proteome</keyword>
<evidence type="ECO:0000313" key="5">
    <source>
        <dbReference type="EMBL" id="SFU75825.1"/>
    </source>
</evidence>
<feature type="domain" description="Peptidase M16 N-terminal" evidence="3">
    <location>
        <begin position="12"/>
        <end position="158"/>
    </location>
</feature>
<dbReference type="OrthoDB" id="9811314at2"/>
<dbReference type="RefSeq" id="WP_074951395.1">
    <property type="nucleotide sequence ID" value="NZ_FPBV01000007.1"/>
</dbReference>
<dbReference type="Proteomes" id="UP000183508">
    <property type="component" value="Unassembled WGS sequence"/>
</dbReference>
<accession>A0A1I7ISA3</accession>
<dbReference type="InterPro" id="IPR007863">
    <property type="entry name" value="Peptidase_M16_C"/>
</dbReference>
<dbReference type="InterPro" id="IPR001431">
    <property type="entry name" value="Pept_M16_Zn_BS"/>
</dbReference>
<dbReference type="GO" id="GO:0004222">
    <property type="term" value="F:metalloendopeptidase activity"/>
    <property type="evidence" value="ECO:0007669"/>
    <property type="project" value="InterPro"/>
</dbReference>